<evidence type="ECO:0000313" key="3">
    <source>
        <dbReference type="Proteomes" id="UP000288051"/>
    </source>
</evidence>
<dbReference type="EMBL" id="PELZ01000476">
    <property type="protein sequence ID" value="RTH31777.1"/>
    <property type="molecule type" value="Genomic_DNA"/>
</dbReference>
<organism evidence="2 3">
    <name type="scientific">Thermus scotoductus</name>
    <dbReference type="NCBI Taxonomy" id="37636"/>
    <lineage>
        <taxon>Bacteria</taxon>
        <taxon>Thermotogati</taxon>
        <taxon>Deinococcota</taxon>
        <taxon>Deinococci</taxon>
        <taxon>Thermales</taxon>
        <taxon>Thermaceae</taxon>
        <taxon>Thermus</taxon>
    </lineage>
</organism>
<dbReference type="InterPro" id="IPR035958">
    <property type="entry name" value="SecB-like_sf"/>
</dbReference>
<dbReference type="RefSeq" id="WP_126209516.1">
    <property type="nucleotide sequence ID" value="NZ_PELZ01000476.1"/>
</dbReference>
<feature type="domain" description="Insertion element IS150 protein InsJ-like helix-turn-helix" evidence="1">
    <location>
        <begin position="7"/>
        <end position="38"/>
    </location>
</feature>
<dbReference type="Gene3D" id="3.10.420.10">
    <property type="entry name" value="SecB-like"/>
    <property type="match status" value="1"/>
</dbReference>
<dbReference type="Proteomes" id="UP000288051">
    <property type="component" value="Unassembled WGS sequence"/>
</dbReference>
<dbReference type="Pfam" id="PF13518">
    <property type="entry name" value="HTH_28"/>
    <property type="match status" value="1"/>
</dbReference>
<comment type="caution">
    <text evidence="2">The sequence shown here is derived from an EMBL/GenBank/DDBJ whole genome shotgun (WGS) entry which is preliminary data.</text>
</comment>
<accession>A0A430S7Z8</accession>
<dbReference type="AlphaFoldDB" id="A0A430S7Z8"/>
<reference evidence="2 3" key="1">
    <citation type="journal article" date="2019" name="Extremophiles">
        <title>Biogeography of thermophiles and predominance of Thermus scotoductus in domestic water heaters.</title>
        <authorList>
            <person name="Wilpiszeski R.L."/>
            <person name="Zhang Z."/>
            <person name="House C.H."/>
        </authorList>
    </citation>
    <scope>NUCLEOTIDE SEQUENCE [LARGE SCALE GENOMIC DNA]</scope>
    <source>
        <strain evidence="2 3">24_S24</strain>
    </source>
</reference>
<gene>
    <name evidence="2" type="ORF">CSW37_13545</name>
</gene>
<evidence type="ECO:0000259" key="1">
    <source>
        <dbReference type="Pfam" id="PF13518"/>
    </source>
</evidence>
<proteinExistence type="predicted"/>
<evidence type="ECO:0000313" key="2">
    <source>
        <dbReference type="EMBL" id="RTH31777.1"/>
    </source>
</evidence>
<name>A0A430S7Z8_THESC</name>
<dbReference type="Gene3D" id="1.10.10.60">
    <property type="entry name" value="Homeodomain-like"/>
    <property type="match status" value="1"/>
</dbReference>
<protein>
    <recommendedName>
        <fullName evidence="1">Insertion element IS150 protein InsJ-like helix-turn-helix domain-containing protein</fullName>
    </recommendedName>
</protein>
<dbReference type="SUPFAM" id="SSF54611">
    <property type="entry name" value="SecB-like"/>
    <property type="match status" value="1"/>
</dbReference>
<dbReference type="InterPro" id="IPR055247">
    <property type="entry name" value="InsJ-like_HTH"/>
</dbReference>
<sequence>MAAKTEEILRLYQEGKKAGEIARELGLKYQQVYSVLRRAGLLKPKLKEPSPEEYAKFIAGIDIQSVRLTEAHAKLERNPSGSLRFAVDPKSVESFGPEREGEGFWAGLALKLVFEDEQGPFGYVQVRVAVYYASPVFPDEGTFQTFKERNLPVNVWPYLRLYVDFFTSQMGLPRLVLPALKV</sequence>